<dbReference type="GO" id="GO:0032039">
    <property type="term" value="C:integrator complex"/>
    <property type="evidence" value="ECO:0007669"/>
    <property type="project" value="InterPro"/>
</dbReference>
<dbReference type="EMBL" id="BRYA01000114">
    <property type="protein sequence ID" value="GMI39933.1"/>
    <property type="molecule type" value="Genomic_DNA"/>
</dbReference>
<evidence type="ECO:0000313" key="4">
    <source>
        <dbReference type="Proteomes" id="UP001165065"/>
    </source>
</evidence>
<feature type="region of interest" description="Disordered" evidence="2">
    <location>
        <begin position="657"/>
        <end position="695"/>
    </location>
</feature>
<evidence type="ECO:0000313" key="3">
    <source>
        <dbReference type="EMBL" id="GMI39933.1"/>
    </source>
</evidence>
<feature type="region of interest" description="Disordered" evidence="2">
    <location>
        <begin position="920"/>
        <end position="945"/>
    </location>
</feature>
<feature type="region of interest" description="Disordered" evidence="2">
    <location>
        <begin position="190"/>
        <end position="344"/>
    </location>
</feature>
<feature type="region of interest" description="Disordered" evidence="2">
    <location>
        <begin position="34"/>
        <end position="53"/>
    </location>
</feature>
<evidence type="ECO:0000256" key="1">
    <source>
        <dbReference type="SAM" id="Coils"/>
    </source>
</evidence>
<feature type="compositionally biased region" description="Polar residues" evidence="2">
    <location>
        <begin position="190"/>
        <end position="224"/>
    </location>
</feature>
<feature type="compositionally biased region" description="Basic and acidic residues" evidence="2">
    <location>
        <begin position="972"/>
        <end position="984"/>
    </location>
</feature>
<dbReference type="OrthoDB" id="207327at2759"/>
<dbReference type="Proteomes" id="UP001165065">
    <property type="component" value="Unassembled WGS sequence"/>
</dbReference>
<sequence>MSQTMPNLSHAIDTISSDPTRCSSALISVLSSLSTPNASTISIPPPHTLRLDGDTITTTQAGERDETYNDFVTLLNVLNRPPLKGEGGSAQHSDTTTSSNNPSDDASNNPSDDVSNPSSSSSSNESSNASNVTNPKVASAIILHQALKKSLYWDPILLHLYCQDSIGSRVWVDDSDPDVRSFVSILEASFDTQSSGSRRRSIPNTPGSASSNNSSRMGLTPTSFTLGGTNSPTNPPPSLSMPTHPEHASDTDSSSDEMDFQEISSGTLTQPTVAPTPASSRSTSIRPRTTPPPTGAAPTPPQSTFIALQTLPQPSPQVPNAQVVPPPAPTPPNSSPLMNNNPKLRYHGKSLQKALTYVTNTVSRRILTPTSFPSYQSKNNTSLILTLTRLSSIPLIRLLAGVSLNSYIHSPFLAPLSRDLFVKITKSISPTSPPLASDMLIIITLTNLRLKSAHTQFYIDAMVQMVKRVPSVAMARAIFTTLLREEFDSLLNPTIFSQAKNNNDEAAMERSFALTLFQAVYLALPQKIAVSALATTFILIASSNMYDLENCAHESTTEAYTTNPKNESEEEPTKAAFRHEVFDEPVIITKKNENTILSLVRRTVSLIADKIPLNAFISSLTRPHREFEHLRNLYDVSTLDVVARIILTAVAVVEGRGGNAKRGSAKNSVRGGKNTNHRTPPFGPSGSPLRRGNSSSFNESTAFNVLQARKDIMHWVSTVYIKAMVIEGREDEMGHPFDDEDSEDDSDSETDTQPFSIDINYSSLLAPNNDVPNLEKGSRPKLETTLRCLLFIDLSSDVVNDFFSKPLSVEQQGRIASLEFLYNDVDGDLLRIITNCSMSKQGGITSIPNEVTLRTLELLVEQCNPATKCSLTFGEVDSGLIRDFIRLSEINLPAKVVANPFDLDREVKKKRAILPVAASPDVEDRMEVDDGDMSGDGDGEDNEMQFYDNPEEEEQALAEKEAKKAAAREIVKAKKEEERRRMEIGSEPSSPEPLKQSPPIPPIANTSLFWRACNLILSICAANPQTLGKLAWEDNPTVRCLLKNATSGTASYPPIGTDASSAVTMEERERELEEREFKIISDLFMPEELRNKAISLKLEKMEVDDTEKKFYLNLQKGGVELKKRRLEDMERLKKLKRAEIDAKEKALTKEIEVKLEEMRRSVMLLSPEGYEEHPRRPGKSALDLTQLVTTKYRLGEALRQSSSPDYLMKTLGNPTKENISSSCEWLVPIISSRPSTISRLSSSAALYLLLATMDDEKLVELAAPLISHTGKCLRGDFGAEDSFNAAKILFDDLMSEESKARDSSRRVLQEALGGHEHVAAEVNAGWLMNVRSLWGGEEKFLNLTKRAIEVGMKKEEGLLLRHYTCSISSIFTGKDLEAAEKSICQMLRERVRESSKLLRAFPDFQLACCNALLATEELGGKKKILGEDEEQRKTLIAAIVVASKSRKGGSGGDLENNSRDQYLLLVERLFESLAS</sequence>
<feature type="compositionally biased region" description="Pro residues" evidence="2">
    <location>
        <begin position="289"/>
        <end position="301"/>
    </location>
</feature>
<organism evidence="3 4">
    <name type="scientific">Triparma columacea</name>
    <dbReference type="NCBI Taxonomy" id="722753"/>
    <lineage>
        <taxon>Eukaryota</taxon>
        <taxon>Sar</taxon>
        <taxon>Stramenopiles</taxon>
        <taxon>Ochrophyta</taxon>
        <taxon>Bolidophyceae</taxon>
        <taxon>Parmales</taxon>
        <taxon>Triparmaceae</taxon>
        <taxon>Triparma</taxon>
    </lineage>
</organism>
<dbReference type="InterPro" id="IPR038902">
    <property type="entry name" value="INTS1"/>
</dbReference>
<protein>
    <submittedName>
        <fullName evidence="3">Uncharacterized protein</fullName>
    </submittedName>
</protein>
<feature type="region of interest" description="Disordered" evidence="2">
    <location>
        <begin position="972"/>
        <end position="999"/>
    </location>
</feature>
<name>A0A9W7L9G7_9STRA</name>
<dbReference type="PANTHER" id="PTHR21224:SF1">
    <property type="entry name" value="INTEGRATOR COMPLEX SUBUNIT 1"/>
    <property type="match status" value="1"/>
</dbReference>
<feature type="region of interest" description="Disordered" evidence="2">
    <location>
        <begin position="732"/>
        <end position="753"/>
    </location>
</feature>
<feature type="compositionally biased region" description="Acidic residues" evidence="2">
    <location>
        <begin position="738"/>
        <end position="750"/>
    </location>
</feature>
<gene>
    <name evidence="3" type="ORF">TrCOL_g4277</name>
</gene>
<keyword evidence="4" id="KW-1185">Reference proteome</keyword>
<feature type="coiled-coil region" evidence="1">
    <location>
        <begin position="1119"/>
        <end position="1146"/>
    </location>
</feature>
<feature type="compositionally biased region" description="Pro residues" evidence="2">
    <location>
        <begin position="324"/>
        <end position="334"/>
    </location>
</feature>
<evidence type="ECO:0000256" key="2">
    <source>
        <dbReference type="SAM" id="MobiDB-lite"/>
    </source>
</evidence>
<proteinExistence type="predicted"/>
<reference evidence="4" key="1">
    <citation type="journal article" date="2023" name="Commun. Biol.">
        <title>Genome analysis of Parmales, the sister group of diatoms, reveals the evolutionary specialization of diatoms from phago-mixotrophs to photoautotrophs.</title>
        <authorList>
            <person name="Ban H."/>
            <person name="Sato S."/>
            <person name="Yoshikawa S."/>
            <person name="Yamada K."/>
            <person name="Nakamura Y."/>
            <person name="Ichinomiya M."/>
            <person name="Sato N."/>
            <person name="Blanc-Mathieu R."/>
            <person name="Endo H."/>
            <person name="Kuwata A."/>
            <person name="Ogata H."/>
        </authorList>
    </citation>
    <scope>NUCLEOTIDE SEQUENCE [LARGE SCALE GENOMIC DNA]</scope>
</reference>
<accession>A0A9W7L9G7</accession>
<feature type="compositionally biased region" description="Low complexity" evidence="2">
    <location>
        <begin position="271"/>
        <end position="288"/>
    </location>
</feature>
<feature type="compositionally biased region" description="Acidic residues" evidence="2">
    <location>
        <begin position="924"/>
        <end position="945"/>
    </location>
</feature>
<comment type="caution">
    <text evidence="3">The sequence shown here is derived from an EMBL/GenBank/DDBJ whole genome shotgun (WGS) entry which is preliminary data.</text>
</comment>
<keyword evidence="1" id="KW-0175">Coiled coil</keyword>
<dbReference type="GO" id="GO:0034474">
    <property type="term" value="P:U2 snRNA 3'-end processing"/>
    <property type="evidence" value="ECO:0007669"/>
    <property type="project" value="InterPro"/>
</dbReference>
<feature type="compositionally biased region" description="Low complexity" evidence="2">
    <location>
        <begin position="93"/>
        <end position="132"/>
    </location>
</feature>
<dbReference type="PANTHER" id="PTHR21224">
    <property type="entry name" value="INTEGRATOR COMPLEX SUBUNIT 1"/>
    <property type="match status" value="1"/>
</dbReference>
<feature type="region of interest" description="Disordered" evidence="2">
    <location>
        <begin position="79"/>
        <end position="132"/>
    </location>
</feature>
<feature type="non-terminal residue" evidence="3">
    <location>
        <position position="1475"/>
    </location>
</feature>